<dbReference type="InterPro" id="IPR025291">
    <property type="entry name" value="DUF4153"/>
</dbReference>
<dbReference type="Pfam" id="PF13687">
    <property type="entry name" value="DUF4153"/>
    <property type="match status" value="1"/>
</dbReference>
<gene>
    <name evidence="1" type="ORF">Aco03nite_069430</name>
</gene>
<dbReference type="EMBL" id="BOMG01000086">
    <property type="protein sequence ID" value="GID58539.1"/>
    <property type="molecule type" value="Genomic_DNA"/>
</dbReference>
<protein>
    <submittedName>
        <fullName evidence="1">Uncharacterized protein</fullName>
    </submittedName>
</protein>
<comment type="caution">
    <text evidence="1">The sequence shown here is derived from an EMBL/GenBank/DDBJ whole genome shotgun (WGS) entry which is preliminary data.</text>
</comment>
<proteinExistence type="predicted"/>
<dbReference type="Proteomes" id="UP000612282">
    <property type="component" value="Unassembled WGS sequence"/>
</dbReference>
<evidence type="ECO:0000313" key="2">
    <source>
        <dbReference type="Proteomes" id="UP000612282"/>
    </source>
</evidence>
<name>A0ABQ3XJ68_9ACTN</name>
<organism evidence="1 2">
    <name type="scientific">Actinoplanes couchii</name>
    <dbReference type="NCBI Taxonomy" id="403638"/>
    <lineage>
        <taxon>Bacteria</taxon>
        <taxon>Bacillati</taxon>
        <taxon>Actinomycetota</taxon>
        <taxon>Actinomycetes</taxon>
        <taxon>Micromonosporales</taxon>
        <taxon>Micromonosporaceae</taxon>
        <taxon>Actinoplanes</taxon>
    </lineage>
</organism>
<reference evidence="1 2" key="1">
    <citation type="submission" date="2021-01" db="EMBL/GenBank/DDBJ databases">
        <title>Whole genome shotgun sequence of Actinoplanes couchii NBRC 106145.</title>
        <authorList>
            <person name="Komaki H."/>
            <person name="Tamura T."/>
        </authorList>
    </citation>
    <scope>NUCLEOTIDE SEQUENCE [LARGE SCALE GENOMIC DNA]</scope>
    <source>
        <strain evidence="1 2">NBRC 106145</strain>
    </source>
</reference>
<accession>A0ABQ3XJ68</accession>
<keyword evidence="2" id="KW-1185">Reference proteome</keyword>
<sequence>MLLGALAVLTLVIVASALHRMTVYTDMYGLTRLRLLVAACEVWFGLVLAKLTDSDRRNCLLATIGASMPADDWRGVNLARITARDLIGARPVDCRG</sequence>
<evidence type="ECO:0000313" key="1">
    <source>
        <dbReference type="EMBL" id="GID58539.1"/>
    </source>
</evidence>